<accession>E8LDT7</accession>
<keyword evidence="8" id="KW-1185">Reference proteome</keyword>
<dbReference type="AlphaFoldDB" id="E8LDT7"/>
<dbReference type="GO" id="GO:0043916">
    <property type="term" value="F:DNA-7-methylguanine glycosylase activity"/>
    <property type="evidence" value="ECO:0007669"/>
    <property type="project" value="TreeGrafter"/>
</dbReference>
<name>E8LDT7_9FIRM</name>
<dbReference type="GO" id="GO:0005737">
    <property type="term" value="C:cytoplasm"/>
    <property type="evidence" value="ECO:0007669"/>
    <property type="project" value="TreeGrafter"/>
</dbReference>
<dbReference type="PANTHER" id="PTHR43003:SF5">
    <property type="entry name" value="DNA-3-METHYLADENINE GLYCOSYLASE"/>
    <property type="match status" value="1"/>
</dbReference>
<dbReference type="PANTHER" id="PTHR43003">
    <property type="entry name" value="DNA-3-METHYLADENINE GLYCOSYLASE"/>
    <property type="match status" value="1"/>
</dbReference>
<evidence type="ECO:0000256" key="2">
    <source>
        <dbReference type="ARBA" id="ARBA00010817"/>
    </source>
</evidence>
<dbReference type="CDD" id="cd00056">
    <property type="entry name" value="ENDO3c"/>
    <property type="match status" value="1"/>
</dbReference>
<evidence type="ECO:0000313" key="7">
    <source>
        <dbReference type="EMBL" id="EFY05003.1"/>
    </source>
</evidence>
<evidence type="ECO:0000256" key="4">
    <source>
        <dbReference type="ARBA" id="ARBA00022763"/>
    </source>
</evidence>
<dbReference type="eggNOG" id="COG0122">
    <property type="taxonomic scope" value="Bacteria"/>
</dbReference>
<evidence type="ECO:0000256" key="5">
    <source>
        <dbReference type="ARBA" id="ARBA00023204"/>
    </source>
</evidence>
<gene>
    <name evidence="7" type="ORF">HMPREF9443_01014</name>
</gene>
<dbReference type="GO" id="GO:0032993">
    <property type="term" value="C:protein-DNA complex"/>
    <property type="evidence" value="ECO:0007669"/>
    <property type="project" value="TreeGrafter"/>
</dbReference>
<evidence type="ECO:0000256" key="3">
    <source>
        <dbReference type="ARBA" id="ARBA00012000"/>
    </source>
</evidence>
<dbReference type="SMART" id="SM00478">
    <property type="entry name" value="ENDO3c"/>
    <property type="match status" value="1"/>
</dbReference>
<proteinExistence type="inferred from homology"/>
<keyword evidence="4" id="KW-0227">DNA damage</keyword>
<sequence length="237" mass="26911">MLIRYSFCLVSVIISLYFQKAGAAMYFQYGETEINYLKRKDKKLAWAIEQIGHIERKLDANLFAAVVRHIVGQQISSKAQATVWARLEARLKVVTPFTVHAASAEELQGLGMSLRKAEYIKDFADKIVSGEFDLQAVEQMSDAEAITALSSLKGIGKWTAEMILLFCLQRPDILSYDDLAIQRGLRMLYHHRKITRELFAKYQKRYSPYGSTAAIYLWEIAGGAIEGMKDYAPAKKR</sequence>
<comment type="catalytic activity">
    <reaction evidence="1">
        <text>Hydrolysis of alkylated DNA, releasing 3-methyladenine, 3-methylguanine, 7-methylguanine and 7-methyladenine.</text>
        <dbReference type="EC" id="3.2.2.21"/>
    </reaction>
</comment>
<dbReference type="EC" id="3.2.2.21" evidence="3"/>
<dbReference type="GO" id="GO:0032131">
    <property type="term" value="F:alkylated DNA binding"/>
    <property type="evidence" value="ECO:0007669"/>
    <property type="project" value="TreeGrafter"/>
</dbReference>
<comment type="caution">
    <text evidence="7">The sequence shown here is derived from an EMBL/GenBank/DDBJ whole genome shotgun (WGS) entry which is preliminary data.</text>
</comment>
<dbReference type="GO" id="GO:0006307">
    <property type="term" value="P:DNA alkylation repair"/>
    <property type="evidence" value="ECO:0007669"/>
    <property type="project" value="TreeGrafter"/>
</dbReference>
<dbReference type="SUPFAM" id="SSF48150">
    <property type="entry name" value="DNA-glycosylase"/>
    <property type="match status" value="1"/>
</dbReference>
<dbReference type="EMBL" id="AEVN01000042">
    <property type="protein sequence ID" value="EFY05003.1"/>
    <property type="molecule type" value="Genomic_DNA"/>
</dbReference>
<dbReference type="GO" id="GO:0008725">
    <property type="term" value="F:DNA-3-methyladenine glycosylase activity"/>
    <property type="evidence" value="ECO:0007669"/>
    <property type="project" value="TreeGrafter"/>
</dbReference>
<dbReference type="InterPro" id="IPR011257">
    <property type="entry name" value="DNA_glycosylase"/>
</dbReference>
<protein>
    <recommendedName>
        <fullName evidence="3">DNA-3-methyladenine glycosylase II</fullName>
        <ecNumber evidence="3">3.2.2.21</ecNumber>
    </recommendedName>
</protein>
<evidence type="ECO:0000259" key="6">
    <source>
        <dbReference type="SMART" id="SM00478"/>
    </source>
</evidence>
<reference evidence="7 8" key="1">
    <citation type="submission" date="2011-01" db="EMBL/GenBank/DDBJ databases">
        <authorList>
            <person name="Weinstock G."/>
            <person name="Sodergren E."/>
            <person name="Clifton S."/>
            <person name="Fulton L."/>
            <person name="Fulton B."/>
            <person name="Courtney L."/>
            <person name="Fronick C."/>
            <person name="Harrison M."/>
            <person name="Strong C."/>
            <person name="Farmer C."/>
            <person name="Delahaunty K."/>
            <person name="Markovic C."/>
            <person name="Hall O."/>
            <person name="Minx P."/>
            <person name="Tomlinson C."/>
            <person name="Mitreva M."/>
            <person name="Hou S."/>
            <person name="Chen J."/>
            <person name="Wollam A."/>
            <person name="Pepin K.H."/>
            <person name="Johnson M."/>
            <person name="Bhonagiri V."/>
            <person name="Zhang X."/>
            <person name="Suruliraj S."/>
            <person name="Warren W."/>
            <person name="Chinwalla A."/>
            <person name="Mardis E.R."/>
            <person name="Wilson R.K."/>
        </authorList>
    </citation>
    <scope>NUCLEOTIDE SEQUENCE [LARGE SCALE GENOMIC DNA]</scope>
    <source>
        <strain evidence="7 8">YIT 12067</strain>
    </source>
</reference>
<dbReference type="FunFam" id="1.10.340.30:FF:000004">
    <property type="entry name" value="DNA-3-methyladenine glycosylase II"/>
    <property type="match status" value="1"/>
</dbReference>
<dbReference type="Proteomes" id="UP000004923">
    <property type="component" value="Unassembled WGS sequence"/>
</dbReference>
<organism evidence="7 8">
    <name type="scientific">Phascolarctobacterium succinatutens YIT 12067</name>
    <dbReference type="NCBI Taxonomy" id="626939"/>
    <lineage>
        <taxon>Bacteria</taxon>
        <taxon>Bacillati</taxon>
        <taxon>Bacillota</taxon>
        <taxon>Negativicutes</taxon>
        <taxon>Acidaminococcales</taxon>
        <taxon>Acidaminococcaceae</taxon>
        <taxon>Phascolarctobacterium</taxon>
    </lineage>
</organism>
<dbReference type="Gene3D" id="1.10.1670.40">
    <property type="match status" value="1"/>
</dbReference>
<dbReference type="HOGENOM" id="CLU_000445_72_5_9"/>
<dbReference type="Pfam" id="PF00730">
    <property type="entry name" value="HhH-GPD"/>
    <property type="match status" value="1"/>
</dbReference>
<comment type="similarity">
    <text evidence="2">Belongs to the alkylbase DNA glycosidase AlkA family.</text>
</comment>
<feature type="domain" description="HhH-GPD" evidence="6">
    <location>
        <begin position="71"/>
        <end position="225"/>
    </location>
</feature>
<dbReference type="GO" id="GO:0006285">
    <property type="term" value="P:base-excision repair, AP site formation"/>
    <property type="evidence" value="ECO:0007669"/>
    <property type="project" value="TreeGrafter"/>
</dbReference>
<evidence type="ECO:0000256" key="1">
    <source>
        <dbReference type="ARBA" id="ARBA00000086"/>
    </source>
</evidence>
<evidence type="ECO:0000313" key="8">
    <source>
        <dbReference type="Proteomes" id="UP000004923"/>
    </source>
</evidence>
<dbReference type="InterPro" id="IPR051912">
    <property type="entry name" value="Alkylbase_DNA_Glycosylase/TA"/>
</dbReference>
<dbReference type="Gene3D" id="1.10.340.30">
    <property type="entry name" value="Hypothetical protein, domain 2"/>
    <property type="match status" value="1"/>
</dbReference>
<dbReference type="InterPro" id="IPR003265">
    <property type="entry name" value="HhH-GPD_domain"/>
</dbReference>
<keyword evidence="5" id="KW-0234">DNA repair</keyword>